<dbReference type="Proteomes" id="UP000887560">
    <property type="component" value="Unplaced"/>
</dbReference>
<keyword evidence="1" id="KW-1133">Transmembrane helix</keyword>
<keyword evidence="2" id="KW-1185">Reference proteome</keyword>
<proteinExistence type="predicted"/>
<dbReference type="WBParaSite" id="scf7180000419619.g4088">
    <property type="protein sequence ID" value="scf7180000419619.g4088"/>
    <property type="gene ID" value="scf7180000419619.g4088"/>
</dbReference>
<evidence type="ECO:0000313" key="3">
    <source>
        <dbReference type="WBParaSite" id="scf7180000419619.g4088"/>
    </source>
</evidence>
<accession>A0A915NKP4</accession>
<sequence>MNQLDSVSNCNTDFFKTINVIGAKGNLVDRFIEKIFIYYNCYLEFIGQKIGKNVLFNKIKTLVEEMSPFVLGKIPRENYAEAISIYFTKYGDKLRTEIKKFLEILANNDWSKGKTKENIKGEFENLIKIFGEFTNIFNFEHKEVDQIEKVAIKSDTDEFEKTIKLIQPKEFEDFHKGIKDDFINIFNSLKNYLSIMKLKNISNFGQAKSRTAQNFFKNTSTLLRLKRASPSGSRSSRSGYGSSSGYESKTIIHNHYYGNSDLADFFFALVLVGGAGWLSLNFFISKYILWEMDCSRILCIPGARREKIESEYF</sequence>
<protein>
    <submittedName>
        <fullName evidence="3">Uncharacterized protein</fullName>
    </submittedName>
</protein>
<name>A0A915NKP4_9BILA</name>
<keyword evidence="1" id="KW-0472">Membrane</keyword>
<reference evidence="3" key="1">
    <citation type="submission" date="2022-11" db="UniProtKB">
        <authorList>
            <consortium name="WormBaseParasite"/>
        </authorList>
    </citation>
    <scope>IDENTIFICATION</scope>
</reference>
<organism evidence="2 3">
    <name type="scientific">Meloidogyne floridensis</name>
    <dbReference type="NCBI Taxonomy" id="298350"/>
    <lineage>
        <taxon>Eukaryota</taxon>
        <taxon>Metazoa</taxon>
        <taxon>Ecdysozoa</taxon>
        <taxon>Nematoda</taxon>
        <taxon>Chromadorea</taxon>
        <taxon>Rhabditida</taxon>
        <taxon>Tylenchina</taxon>
        <taxon>Tylenchomorpha</taxon>
        <taxon>Tylenchoidea</taxon>
        <taxon>Meloidogynidae</taxon>
        <taxon>Meloidogyninae</taxon>
        <taxon>Meloidogyne</taxon>
    </lineage>
</organism>
<evidence type="ECO:0000313" key="2">
    <source>
        <dbReference type="Proteomes" id="UP000887560"/>
    </source>
</evidence>
<feature type="transmembrane region" description="Helical" evidence="1">
    <location>
        <begin position="265"/>
        <end position="284"/>
    </location>
</feature>
<dbReference type="AlphaFoldDB" id="A0A915NKP4"/>
<evidence type="ECO:0000256" key="1">
    <source>
        <dbReference type="SAM" id="Phobius"/>
    </source>
</evidence>
<keyword evidence="1" id="KW-0812">Transmembrane</keyword>